<dbReference type="WBParaSite" id="ALUE_0001989401-mRNA-1">
    <property type="protein sequence ID" value="ALUE_0001989401-mRNA-1"/>
    <property type="gene ID" value="ALUE_0001989401"/>
</dbReference>
<reference evidence="2" key="1">
    <citation type="submission" date="2017-02" db="UniProtKB">
        <authorList>
            <consortium name="WormBaseParasite"/>
        </authorList>
    </citation>
    <scope>IDENTIFICATION</scope>
</reference>
<evidence type="ECO:0000313" key="2">
    <source>
        <dbReference type="WBParaSite" id="ALUE_0001989401-mRNA-1"/>
    </source>
</evidence>
<keyword evidence="1" id="KW-1185">Reference proteome</keyword>
<sequence length="84" mass="9705">MIPATCSIAILHTSHHQAYLTMIIENTPGSGCYQVLSLTYPSALQSQEYYNMRNDQPRRELQDHTKFVYPCLYYADVSVYSTHK</sequence>
<proteinExistence type="predicted"/>
<organism evidence="1 2">
    <name type="scientific">Ascaris lumbricoides</name>
    <name type="common">Giant roundworm</name>
    <dbReference type="NCBI Taxonomy" id="6252"/>
    <lineage>
        <taxon>Eukaryota</taxon>
        <taxon>Metazoa</taxon>
        <taxon>Ecdysozoa</taxon>
        <taxon>Nematoda</taxon>
        <taxon>Chromadorea</taxon>
        <taxon>Rhabditida</taxon>
        <taxon>Spirurina</taxon>
        <taxon>Ascaridomorpha</taxon>
        <taxon>Ascaridoidea</taxon>
        <taxon>Ascarididae</taxon>
        <taxon>Ascaris</taxon>
    </lineage>
</organism>
<name>A0A0M3IMB6_ASCLU</name>
<dbReference type="AlphaFoldDB" id="A0A0M3IMB6"/>
<protein>
    <submittedName>
        <fullName evidence="2">Secreted protein</fullName>
    </submittedName>
</protein>
<accession>A0A0M3IMB6</accession>
<evidence type="ECO:0000313" key="1">
    <source>
        <dbReference type="Proteomes" id="UP000036681"/>
    </source>
</evidence>
<dbReference type="Proteomes" id="UP000036681">
    <property type="component" value="Unplaced"/>
</dbReference>